<dbReference type="Proteomes" id="UP001596417">
    <property type="component" value="Unassembled WGS sequence"/>
</dbReference>
<accession>A0ABD5YTP5</accession>
<dbReference type="AlphaFoldDB" id="A0ABD5YTP5"/>
<comment type="caution">
    <text evidence="1">The sequence shown here is derived from an EMBL/GenBank/DDBJ whole genome shotgun (WGS) entry which is preliminary data.</text>
</comment>
<name>A0ABD5YTP5_9EURY</name>
<protein>
    <submittedName>
        <fullName evidence="1">Uncharacterized protein</fullName>
    </submittedName>
</protein>
<gene>
    <name evidence="1" type="ORF">ACFQL7_14305</name>
</gene>
<evidence type="ECO:0000313" key="2">
    <source>
        <dbReference type="Proteomes" id="UP001596417"/>
    </source>
</evidence>
<reference evidence="1 2" key="1">
    <citation type="journal article" date="2019" name="Int. J. Syst. Evol. Microbiol.">
        <title>The Global Catalogue of Microorganisms (GCM) 10K type strain sequencing project: providing services to taxonomists for standard genome sequencing and annotation.</title>
        <authorList>
            <consortium name="The Broad Institute Genomics Platform"/>
            <consortium name="The Broad Institute Genome Sequencing Center for Infectious Disease"/>
            <person name="Wu L."/>
            <person name="Ma J."/>
        </authorList>
    </citation>
    <scope>NUCLEOTIDE SEQUENCE [LARGE SCALE GENOMIC DNA]</scope>
    <source>
        <strain evidence="1 2">RDMS1</strain>
    </source>
</reference>
<evidence type="ECO:0000313" key="1">
    <source>
        <dbReference type="EMBL" id="MFC7190885.1"/>
    </source>
</evidence>
<sequence>MTANITLLVQRARIPSVAQFDPLRPAFLCSALLRAVAMSTST</sequence>
<proteinExistence type="predicted"/>
<dbReference type="EMBL" id="JBHTAX010000001">
    <property type="protein sequence ID" value="MFC7190885.1"/>
    <property type="molecule type" value="Genomic_DNA"/>
</dbReference>
<organism evidence="1 2">
    <name type="scientific">Halocatena marina</name>
    <dbReference type="NCBI Taxonomy" id="2934937"/>
    <lineage>
        <taxon>Archaea</taxon>
        <taxon>Methanobacteriati</taxon>
        <taxon>Methanobacteriota</taxon>
        <taxon>Stenosarchaea group</taxon>
        <taxon>Halobacteria</taxon>
        <taxon>Halobacteriales</taxon>
        <taxon>Natronomonadaceae</taxon>
        <taxon>Halocatena</taxon>
    </lineage>
</organism>
<keyword evidence="2" id="KW-1185">Reference proteome</keyword>